<protein>
    <recommendedName>
        <fullName evidence="4">Phosphatidylethanolamine-binding protein</fullName>
    </recommendedName>
</protein>
<reference evidence="2 3" key="1">
    <citation type="submission" date="2020-08" db="EMBL/GenBank/DDBJ databases">
        <title>Sequencing the genomes of 1000 actinobacteria strains.</title>
        <authorList>
            <person name="Klenk H.-P."/>
        </authorList>
    </citation>
    <scope>NUCLEOTIDE SEQUENCE [LARGE SCALE GENOMIC DNA]</scope>
    <source>
        <strain evidence="2 3">DSM 45886</strain>
    </source>
</reference>
<comment type="similarity">
    <text evidence="1">Belongs to the UPF0098 family.</text>
</comment>
<dbReference type="PANTHER" id="PTHR30289">
    <property type="entry name" value="UNCHARACTERIZED PROTEIN YBCL-RELATED"/>
    <property type="match status" value="1"/>
</dbReference>
<comment type="caution">
    <text evidence="2">The sequence shown here is derived from an EMBL/GenBank/DDBJ whole genome shotgun (WGS) entry which is preliminary data.</text>
</comment>
<dbReference type="InterPro" id="IPR036610">
    <property type="entry name" value="PEBP-like_sf"/>
</dbReference>
<evidence type="ECO:0000313" key="2">
    <source>
        <dbReference type="EMBL" id="MBB4962055.1"/>
    </source>
</evidence>
<dbReference type="Pfam" id="PF01161">
    <property type="entry name" value="PBP"/>
    <property type="match status" value="1"/>
</dbReference>
<dbReference type="NCBIfam" id="TIGR00481">
    <property type="entry name" value="YbhB/YbcL family Raf kinase inhibitor-like protein"/>
    <property type="match status" value="1"/>
</dbReference>
<keyword evidence="3" id="KW-1185">Reference proteome</keyword>
<dbReference type="InterPro" id="IPR008914">
    <property type="entry name" value="PEBP"/>
</dbReference>
<dbReference type="SUPFAM" id="SSF49777">
    <property type="entry name" value="PEBP-like"/>
    <property type="match status" value="1"/>
</dbReference>
<sequence>MAGIPIRSSAFNDHDLMPQRFSQDGGNISPPLEWGNVPESANELVLLVEDRDAGRVPFLHWLVTGIDPRSTGMAEGQLPPGGQEWINGFGGTGWGGPHPPVNDDPHRYFFRLYAVDQPLALPAAPQVSDIHDAIAGHDLNSGNMVGTFAR</sequence>
<evidence type="ECO:0008006" key="4">
    <source>
        <dbReference type="Google" id="ProtNLM"/>
    </source>
</evidence>
<dbReference type="Proteomes" id="UP000578819">
    <property type="component" value="Unassembled WGS sequence"/>
</dbReference>
<dbReference type="PANTHER" id="PTHR30289:SF1">
    <property type="entry name" value="PEBP (PHOSPHATIDYLETHANOLAMINE-BINDING PROTEIN) FAMILY PROTEIN"/>
    <property type="match status" value="1"/>
</dbReference>
<dbReference type="RefSeq" id="WP_184538003.1">
    <property type="nucleotide sequence ID" value="NZ_JACHJW010000001.1"/>
</dbReference>
<name>A0A7W7SYL0_9ACTN</name>
<organism evidence="2 3">
    <name type="scientific">Micromonospora polyrhachis</name>
    <dbReference type="NCBI Taxonomy" id="1282883"/>
    <lineage>
        <taxon>Bacteria</taxon>
        <taxon>Bacillati</taxon>
        <taxon>Actinomycetota</taxon>
        <taxon>Actinomycetes</taxon>
        <taxon>Micromonosporales</taxon>
        <taxon>Micromonosporaceae</taxon>
        <taxon>Micromonospora</taxon>
    </lineage>
</organism>
<dbReference type="Gene3D" id="3.90.280.10">
    <property type="entry name" value="PEBP-like"/>
    <property type="match status" value="1"/>
</dbReference>
<dbReference type="CDD" id="cd00865">
    <property type="entry name" value="PEBP_bact_arch"/>
    <property type="match status" value="1"/>
</dbReference>
<accession>A0A7W7SYL0</accession>
<gene>
    <name evidence="2" type="ORF">FHR38_005788</name>
</gene>
<dbReference type="InterPro" id="IPR005247">
    <property type="entry name" value="YbhB_YbcL/LppC-like"/>
</dbReference>
<evidence type="ECO:0000313" key="3">
    <source>
        <dbReference type="Proteomes" id="UP000578819"/>
    </source>
</evidence>
<dbReference type="EMBL" id="JACHJW010000001">
    <property type="protein sequence ID" value="MBB4962055.1"/>
    <property type="molecule type" value="Genomic_DNA"/>
</dbReference>
<proteinExistence type="inferred from homology"/>
<evidence type="ECO:0000256" key="1">
    <source>
        <dbReference type="ARBA" id="ARBA00007120"/>
    </source>
</evidence>
<dbReference type="AlphaFoldDB" id="A0A7W7SYL0"/>